<keyword evidence="4" id="KW-1185">Reference proteome</keyword>
<feature type="domain" description="ABC1 atypical kinase-like" evidence="2">
    <location>
        <begin position="13"/>
        <end position="62"/>
    </location>
</feature>
<protein>
    <recommendedName>
        <fullName evidence="2">ABC1 atypical kinase-like domain-containing protein</fullName>
    </recommendedName>
</protein>
<evidence type="ECO:0000313" key="4">
    <source>
        <dbReference type="Proteomes" id="UP000822688"/>
    </source>
</evidence>
<dbReference type="PANTHER" id="PTHR10566:SF124">
    <property type="entry name" value="PROTEIN KINASE SUPERFAMILY PROTEIN"/>
    <property type="match status" value="1"/>
</dbReference>
<gene>
    <name evidence="3" type="ORF">KC19_11G093100</name>
</gene>
<dbReference type="OrthoDB" id="427480at2759"/>
<dbReference type="InterPro" id="IPR050154">
    <property type="entry name" value="UbiB_kinase"/>
</dbReference>
<dbReference type="SUPFAM" id="SSF56112">
    <property type="entry name" value="Protein kinase-like (PK-like)"/>
    <property type="match status" value="1"/>
</dbReference>
<dbReference type="InterPro" id="IPR011009">
    <property type="entry name" value="Kinase-like_dom_sf"/>
</dbReference>
<comment type="similarity">
    <text evidence="1">Belongs to the protein kinase superfamily. ADCK protein kinase family.</text>
</comment>
<evidence type="ECO:0000313" key="3">
    <source>
        <dbReference type="EMBL" id="KAG0556982.1"/>
    </source>
</evidence>
<dbReference type="AlphaFoldDB" id="A0A8T0GIL8"/>
<name>A0A8T0GIL8_CERPU</name>
<sequence>MQTNLYGNSGDGVVKVPKIYWEYCTKGVLTMEWIEGIKLTNRDSLNAAGFDIQQLVDQAIHIM</sequence>
<dbReference type="EMBL" id="CM026432">
    <property type="protein sequence ID" value="KAG0556982.1"/>
    <property type="molecule type" value="Genomic_DNA"/>
</dbReference>
<organism evidence="3 4">
    <name type="scientific">Ceratodon purpureus</name>
    <name type="common">Fire moss</name>
    <name type="synonym">Dicranum purpureum</name>
    <dbReference type="NCBI Taxonomy" id="3225"/>
    <lineage>
        <taxon>Eukaryota</taxon>
        <taxon>Viridiplantae</taxon>
        <taxon>Streptophyta</taxon>
        <taxon>Embryophyta</taxon>
        <taxon>Bryophyta</taxon>
        <taxon>Bryophytina</taxon>
        <taxon>Bryopsida</taxon>
        <taxon>Dicranidae</taxon>
        <taxon>Pseudoditrichales</taxon>
        <taxon>Ditrichaceae</taxon>
        <taxon>Ceratodon</taxon>
    </lineage>
</organism>
<dbReference type="Proteomes" id="UP000822688">
    <property type="component" value="Chromosome 11"/>
</dbReference>
<reference evidence="3 4" key="1">
    <citation type="submission" date="2020-06" db="EMBL/GenBank/DDBJ databases">
        <title>WGS assembly of Ceratodon purpureus strain R40.</title>
        <authorList>
            <person name="Carey S.B."/>
            <person name="Jenkins J."/>
            <person name="Shu S."/>
            <person name="Lovell J.T."/>
            <person name="Sreedasyam A."/>
            <person name="Maumus F."/>
            <person name="Tiley G.P."/>
            <person name="Fernandez-Pozo N."/>
            <person name="Barry K."/>
            <person name="Chen C."/>
            <person name="Wang M."/>
            <person name="Lipzen A."/>
            <person name="Daum C."/>
            <person name="Saski C.A."/>
            <person name="Payton A.C."/>
            <person name="Mcbreen J.C."/>
            <person name="Conrad R.E."/>
            <person name="Kollar L.M."/>
            <person name="Olsson S."/>
            <person name="Huttunen S."/>
            <person name="Landis J.B."/>
            <person name="Wickett N.J."/>
            <person name="Johnson M.G."/>
            <person name="Rensing S.A."/>
            <person name="Grimwood J."/>
            <person name="Schmutz J."/>
            <person name="Mcdaniel S.F."/>
        </authorList>
    </citation>
    <scope>NUCLEOTIDE SEQUENCE [LARGE SCALE GENOMIC DNA]</scope>
    <source>
        <strain evidence="3 4">R40</strain>
    </source>
</reference>
<dbReference type="InterPro" id="IPR004147">
    <property type="entry name" value="ABC1_dom"/>
</dbReference>
<evidence type="ECO:0000256" key="1">
    <source>
        <dbReference type="ARBA" id="ARBA00009670"/>
    </source>
</evidence>
<dbReference type="Pfam" id="PF03109">
    <property type="entry name" value="ABC1"/>
    <property type="match status" value="1"/>
</dbReference>
<dbReference type="PANTHER" id="PTHR10566">
    <property type="entry name" value="CHAPERONE-ACTIVITY OF BC1 COMPLEX CABC1 -RELATED"/>
    <property type="match status" value="1"/>
</dbReference>
<comment type="caution">
    <text evidence="3">The sequence shown here is derived from an EMBL/GenBank/DDBJ whole genome shotgun (WGS) entry which is preliminary data.</text>
</comment>
<accession>A0A8T0GIL8</accession>
<proteinExistence type="inferred from homology"/>
<evidence type="ECO:0000259" key="2">
    <source>
        <dbReference type="Pfam" id="PF03109"/>
    </source>
</evidence>